<keyword evidence="2" id="KW-1185">Reference proteome</keyword>
<organism evidence="1 2">
    <name type="scientific">Clostridium omnivorum</name>
    <dbReference type="NCBI Taxonomy" id="1604902"/>
    <lineage>
        <taxon>Bacteria</taxon>
        <taxon>Bacillati</taxon>
        <taxon>Bacillota</taxon>
        <taxon>Clostridia</taxon>
        <taxon>Eubacteriales</taxon>
        <taxon>Clostridiaceae</taxon>
        <taxon>Clostridium</taxon>
    </lineage>
</organism>
<accession>A0ABQ5N2A2</accession>
<name>A0ABQ5N2A2_9CLOT</name>
<evidence type="ECO:0000313" key="1">
    <source>
        <dbReference type="EMBL" id="GLC29311.1"/>
    </source>
</evidence>
<reference evidence="1 2" key="1">
    <citation type="journal article" date="2024" name="Int. J. Syst. Evol. Microbiol.">
        <title>Clostridium omnivorum sp. nov., isolated from anoxic soil under the treatment of reductive soil disinfestation.</title>
        <authorList>
            <person name="Ueki A."/>
            <person name="Tonouchi A."/>
            <person name="Kaku N."/>
            <person name="Honma S."/>
            <person name="Ueki K."/>
        </authorList>
    </citation>
    <scope>NUCLEOTIDE SEQUENCE [LARGE SCALE GENOMIC DNA]</scope>
    <source>
        <strain evidence="1 2">E14</strain>
    </source>
</reference>
<dbReference type="Proteomes" id="UP001208567">
    <property type="component" value="Unassembled WGS sequence"/>
</dbReference>
<evidence type="ECO:0000313" key="2">
    <source>
        <dbReference type="Proteomes" id="UP001208567"/>
    </source>
</evidence>
<sequence>MNSEALSNISKVVETHSSDEANELLGKGWRLINVYTGSFSYDVSDQLNIYVLGRPDEYSPL</sequence>
<gene>
    <name evidence="1" type="ORF">bsdE14_07210</name>
</gene>
<dbReference type="RefSeq" id="WP_264848603.1">
    <property type="nucleotide sequence ID" value="NZ_BRXR01000001.1"/>
</dbReference>
<comment type="caution">
    <text evidence="1">The sequence shown here is derived from an EMBL/GenBank/DDBJ whole genome shotgun (WGS) entry which is preliminary data.</text>
</comment>
<protein>
    <recommendedName>
        <fullName evidence="3">DUF4177 domain-containing protein</fullName>
    </recommendedName>
</protein>
<evidence type="ECO:0008006" key="3">
    <source>
        <dbReference type="Google" id="ProtNLM"/>
    </source>
</evidence>
<dbReference type="EMBL" id="BRXR01000001">
    <property type="protein sequence ID" value="GLC29311.1"/>
    <property type="molecule type" value="Genomic_DNA"/>
</dbReference>
<proteinExistence type="predicted"/>